<dbReference type="AlphaFoldDB" id="A0A5S6QIQ3"/>
<sequence length="164" mass="18894">MEARWQSNCSDLERSLMLQLVLYLLPLILWIWKLDACKRHEDCIPDGALCFNGKCVAAVHALRPLFCRTDLQCRRGIFPVWKRHSVRCKRNRCFALIGIYGSMKCLHQSQCPGQSICVQKICVPAEPLYHSCRKDADCKRGERCIGDTCFQPSPFLKDIAGWEF</sequence>
<dbReference type="STRING" id="70415.A0A5S6QIQ3"/>
<dbReference type="InterPro" id="IPR055531">
    <property type="entry name" value="DUF7107"/>
</dbReference>
<proteinExistence type="predicted"/>
<evidence type="ECO:0000259" key="2">
    <source>
        <dbReference type="Pfam" id="PF23416"/>
    </source>
</evidence>
<feature type="transmembrane region" description="Helical" evidence="1">
    <location>
        <begin position="12"/>
        <end position="32"/>
    </location>
</feature>
<keyword evidence="1" id="KW-1133">Transmembrane helix</keyword>
<dbReference type="WBParaSite" id="TMUE_2000007045.1">
    <property type="protein sequence ID" value="TMUE_2000007045.1"/>
    <property type="gene ID" value="WBGene00299772"/>
</dbReference>
<evidence type="ECO:0000313" key="3">
    <source>
        <dbReference type="Proteomes" id="UP000046395"/>
    </source>
</evidence>
<keyword evidence="1" id="KW-0812">Transmembrane</keyword>
<accession>A0A5S6QIQ3</accession>
<keyword evidence="3" id="KW-1185">Reference proteome</keyword>
<dbReference type="Proteomes" id="UP000046395">
    <property type="component" value="Unassembled WGS sequence"/>
</dbReference>
<evidence type="ECO:0000313" key="4">
    <source>
        <dbReference type="WBParaSite" id="TMUE_2000007045.1"/>
    </source>
</evidence>
<reference evidence="4" key="1">
    <citation type="submission" date="2019-12" db="UniProtKB">
        <authorList>
            <consortium name="WormBaseParasite"/>
        </authorList>
    </citation>
    <scope>IDENTIFICATION</scope>
</reference>
<keyword evidence="1" id="KW-0472">Membrane</keyword>
<organism evidence="3 4">
    <name type="scientific">Trichuris muris</name>
    <name type="common">Mouse whipworm</name>
    <dbReference type="NCBI Taxonomy" id="70415"/>
    <lineage>
        <taxon>Eukaryota</taxon>
        <taxon>Metazoa</taxon>
        <taxon>Ecdysozoa</taxon>
        <taxon>Nematoda</taxon>
        <taxon>Enoplea</taxon>
        <taxon>Dorylaimia</taxon>
        <taxon>Trichinellida</taxon>
        <taxon>Trichuridae</taxon>
        <taxon>Trichuris</taxon>
    </lineage>
</organism>
<feature type="domain" description="DUF7107" evidence="2">
    <location>
        <begin position="104"/>
        <end position="151"/>
    </location>
</feature>
<dbReference type="Pfam" id="PF23416">
    <property type="entry name" value="DUF7107"/>
    <property type="match status" value="1"/>
</dbReference>
<evidence type="ECO:0000256" key="1">
    <source>
        <dbReference type="SAM" id="Phobius"/>
    </source>
</evidence>
<protein>
    <submittedName>
        <fullName evidence="4">Dickkopf N-terminal cysteine-rich domain-containing protein</fullName>
    </submittedName>
</protein>
<name>A0A5S6QIQ3_TRIMR</name>